<dbReference type="PANTHER" id="PTHR14237">
    <property type="entry name" value="MOLYBDOPTERIN COFACTOR SULFURASE MOSC"/>
    <property type="match status" value="1"/>
</dbReference>
<dbReference type="InterPro" id="IPR005302">
    <property type="entry name" value="MoCF_Sase_C"/>
</dbReference>
<dbReference type="GO" id="GO:0003824">
    <property type="term" value="F:catalytic activity"/>
    <property type="evidence" value="ECO:0007669"/>
    <property type="project" value="InterPro"/>
</dbReference>
<gene>
    <name evidence="2" type="ORF">CLV29_2611</name>
</gene>
<feature type="domain" description="MOSC" evidence="1">
    <location>
        <begin position="126"/>
        <end position="280"/>
    </location>
</feature>
<dbReference type="AlphaFoldDB" id="A0A4R7J4A6"/>
<dbReference type="InterPro" id="IPR005303">
    <property type="entry name" value="MOCOS_middle"/>
</dbReference>
<dbReference type="Pfam" id="PF03473">
    <property type="entry name" value="MOSC"/>
    <property type="match status" value="1"/>
</dbReference>
<accession>A0A4R7J4A6</accession>
<name>A0A4R7J4A6_9ACTN</name>
<reference evidence="2 3" key="1">
    <citation type="submission" date="2019-03" db="EMBL/GenBank/DDBJ databases">
        <title>Genomic Encyclopedia of Archaeal and Bacterial Type Strains, Phase II (KMG-II): from individual species to whole genera.</title>
        <authorList>
            <person name="Goeker M."/>
        </authorList>
    </citation>
    <scope>NUCLEOTIDE SEQUENCE [LARGE SCALE GENOMIC DNA]</scope>
    <source>
        <strain evidence="2 3">DSM 24323</strain>
    </source>
</reference>
<sequence length="280" mass="30282">MQVTGIHAYPLKSGRARPLPAAQVEPWGLRGDRRWTVIDADGEKVSARTDPRLFLIDAETSEFDDLDDALRLSADGHPDLLLDTPQGPVVEVTIHGSPAPAIHAGARADAWIGAVLGREDVSLVWCPDPTVRTLDPEHSEPGDATAYADGFPVLLATEASLRQLNAWVAETARERGQQPTEVPMARFRPNIVIDGEVPFAEDDWSQVIIGEGPDALVLRSNSPCKRCVMTTVDPLSLERGPEPIRTLARHRRGLGGTLFAINLVPAAAGRIALGDRVTVR</sequence>
<dbReference type="Pfam" id="PF03476">
    <property type="entry name" value="MOSC_N"/>
    <property type="match status" value="1"/>
</dbReference>
<evidence type="ECO:0000259" key="1">
    <source>
        <dbReference type="PROSITE" id="PS51340"/>
    </source>
</evidence>
<dbReference type="PANTHER" id="PTHR14237:SF19">
    <property type="entry name" value="MITOCHONDRIAL AMIDOXIME REDUCING COMPONENT 1"/>
    <property type="match status" value="1"/>
</dbReference>
<proteinExistence type="predicted"/>
<dbReference type="OrthoDB" id="9793178at2"/>
<organism evidence="2 3">
    <name type="scientific">Naumannella halotolerans</name>
    <dbReference type="NCBI Taxonomy" id="993414"/>
    <lineage>
        <taxon>Bacteria</taxon>
        <taxon>Bacillati</taxon>
        <taxon>Actinomycetota</taxon>
        <taxon>Actinomycetes</taxon>
        <taxon>Propionibacteriales</taxon>
        <taxon>Propionibacteriaceae</taxon>
        <taxon>Naumannella</taxon>
    </lineage>
</organism>
<keyword evidence="3" id="KW-1185">Reference proteome</keyword>
<dbReference type="InterPro" id="IPR011037">
    <property type="entry name" value="Pyrv_Knase-like_insert_dom_sf"/>
</dbReference>
<protein>
    <recommendedName>
        <fullName evidence="1">MOSC domain-containing protein</fullName>
    </recommendedName>
</protein>
<dbReference type="GO" id="GO:0030170">
    <property type="term" value="F:pyridoxal phosphate binding"/>
    <property type="evidence" value="ECO:0007669"/>
    <property type="project" value="InterPro"/>
</dbReference>
<dbReference type="SUPFAM" id="SSF50800">
    <property type="entry name" value="PK beta-barrel domain-like"/>
    <property type="match status" value="1"/>
</dbReference>
<comment type="caution">
    <text evidence="2">The sequence shown here is derived from an EMBL/GenBank/DDBJ whole genome shotgun (WGS) entry which is preliminary data.</text>
</comment>
<evidence type="ECO:0000313" key="3">
    <source>
        <dbReference type="Proteomes" id="UP000295371"/>
    </source>
</evidence>
<evidence type="ECO:0000313" key="2">
    <source>
        <dbReference type="EMBL" id="TDT31197.1"/>
    </source>
</evidence>
<dbReference type="SUPFAM" id="SSF141673">
    <property type="entry name" value="MOSC N-terminal domain-like"/>
    <property type="match status" value="1"/>
</dbReference>
<dbReference type="GO" id="GO:0030151">
    <property type="term" value="F:molybdenum ion binding"/>
    <property type="evidence" value="ECO:0007669"/>
    <property type="project" value="InterPro"/>
</dbReference>
<dbReference type="EMBL" id="SOAW01000002">
    <property type="protein sequence ID" value="TDT31197.1"/>
    <property type="molecule type" value="Genomic_DNA"/>
</dbReference>
<dbReference type="Proteomes" id="UP000295371">
    <property type="component" value="Unassembled WGS sequence"/>
</dbReference>
<dbReference type="PROSITE" id="PS51340">
    <property type="entry name" value="MOSC"/>
    <property type="match status" value="1"/>
</dbReference>
<dbReference type="RefSeq" id="WP_133755500.1">
    <property type="nucleotide sequence ID" value="NZ_SOAW01000002.1"/>
</dbReference>